<dbReference type="PROSITE" id="PS00211">
    <property type="entry name" value="ABC_TRANSPORTER_1"/>
    <property type="match status" value="1"/>
</dbReference>
<feature type="domain" description="ABC transporter" evidence="12">
    <location>
        <begin position="480"/>
        <end position="713"/>
    </location>
</feature>
<keyword evidence="5" id="KW-0547">Nucleotide-binding</keyword>
<dbReference type="GO" id="GO:0006508">
    <property type="term" value="P:proteolysis"/>
    <property type="evidence" value="ECO:0007669"/>
    <property type="project" value="InterPro"/>
</dbReference>
<dbReference type="KEGG" id="acad:UA74_09435"/>
<dbReference type="PANTHER" id="PTHR24221:SF647">
    <property type="entry name" value="BLL6336 PROTEIN"/>
    <property type="match status" value="1"/>
</dbReference>
<reference evidence="16" key="1">
    <citation type="submission" date="2016-06" db="EMBL/GenBank/DDBJ databases">
        <title>Complete genome sequence of Actinoalloteichus fjordicus DSM 46855 (=ADI127-17), type strain of the new species Actinoalloteichus fjordicus.</title>
        <authorList>
            <person name="Ruckert C."/>
            <person name="Nouioui I."/>
            <person name="Willmese J."/>
            <person name="van Wezel G."/>
            <person name="Klenk H.-P."/>
            <person name="Kalinowski J."/>
            <person name="Zotchev S.B."/>
        </authorList>
    </citation>
    <scope>NUCLEOTIDE SEQUENCE [LARGE SCALE GENOMIC DNA]</scope>
    <source>
        <strain evidence="16">ADI127-7</strain>
    </source>
</reference>
<evidence type="ECO:0000259" key="14">
    <source>
        <dbReference type="PROSITE" id="PS50990"/>
    </source>
</evidence>
<organism evidence="15 16">
    <name type="scientific">Actinoalloteichus fjordicus</name>
    <dbReference type="NCBI Taxonomy" id="1612552"/>
    <lineage>
        <taxon>Bacteria</taxon>
        <taxon>Bacillati</taxon>
        <taxon>Actinomycetota</taxon>
        <taxon>Actinomycetes</taxon>
        <taxon>Pseudonocardiales</taxon>
        <taxon>Pseudonocardiaceae</taxon>
        <taxon>Actinoalloteichus</taxon>
    </lineage>
</organism>
<accession>A0AAC9LBQ7</accession>
<dbReference type="InterPro" id="IPR005074">
    <property type="entry name" value="Peptidase_C39"/>
</dbReference>
<evidence type="ECO:0000256" key="1">
    <source>
        <dbReference type="ARBA" id="ARBA00004651"/>
    </source>
</evidence>
<feature type="transmembrane region" description="Helical" evidence="11">
    <location>
        <begin position="165"/>
        <end position="190"/>
    </location>
</feature>
<dbReference type="InterPro" id="IPR011527">
    <property type="entry name" value="ABC1_TM_dom"/>
</dbReference>
<dbReference type="InterPro" id="IPR017871">
    <property type="entry name" value="ABC_transporter-like_CS"/>
</dbReference>
<dbReference type="Gene3D" id="3.90.70.10">
    <property type="entry name" value="Cysteine proteinases"/>
    <property type="match status" value="1"/>
</dbReference>
<dbReference type="SUPFAM" id="SSF52540">
    <property type="entry name" value="P-loop containing nucleoside triphosphate hydrolases"/>
    <property type="match status" value="1"/>
</dbReference>
<evidence type="ECO:0000256" key="4">
    <source>
        <dbReference type="ARBA" id="ARBA00022692"/>
    </source>
</evidence>
<dbReference type="Pfam" id="PF03412">
    <property type="entry name" value="Peptidase_C39"/>
    <property type="match status" value="1"/>
</dbReference>
<feature type="transmembrane region" description="Helical" evidence="11">
    <location>
        <begin position="202"/>
        <end position="223"/>
    </location>
</feature>
<sequence>MTTRTRRRPRIKVLLQDNIAECGAACIAMMLTYYGRHTSVHQIRDELMIGRDGSNASALASVAQEHGMIVEAYRGEPDALIDLAGPLLVHWGFSHFVIVEKIDREKASLVDPAGGRRVVERADFDREFTGVVLVMRPGPDFVPRGVPRGELPRFVLRFVPRVPSLISSVLITSVLLTLIGLVPVLLTRYLVDRVIAVDAGELLPVLGAAILSLTLGHALLGYLRREALLRLRGRIDLGMMTTFLQHLFRLPFRYFQLRTSGDILTRVSSSLMIREVITTHTLSLVLDGTIGLLYVILLMLISPLIGGIVLAAAIIQIALAVLFTSRVQEASKQEVGAMSRAQSRLVESLTGIESLKASGAEETALQRWENSYRTQVVATLRQGSLTNTMEGLFDILRVGAPMVLLWVGTWSVLSGDLTLGTLLAANALAGMALSPLTSLSQVYQSLQTVSVHINRLRDVFEEQPEQSTPGAKALSLEGKITLEDVEFHHQADGPATLTDISLDVPAGSCVAIVGATGSGKSTLTRLMLGLYQPQQGRVLLDGLPLEELDLRSARAQCGVVVQDSAVYSGDLIENITVNSPGAELDQVVRAAELACLHEDIQRMPLGYRTPLGERGSGLSGGQRQRLAIARALLSQPRILVLDEATSHLDARTERMVHDNLSALRCTRIIVAHRLSTVRDANLIIVVDEGRIIERGTHEELLAIGGAYAELVEAQLSR</sequence>
<comment type="similarity">
    <text evidence="10">Belongs to the ABC transporter superfamily. Lipid exporter (TC 3.A.1.106) family.</text>
</comment>
<feature type="transmembrane region" description="Helical" evidence="11">
    <location>
        <begin position="292"/>
        <end position="323"/>
    </location>
</feature>
<feature type="domain" description="Peptidase C39" evidence="14">
    <location>
        <begin position="16"/>
        <end position="135"/>
    </location>
</feature>
<dbReference type="PANTHER" id="PTHR24221">
    <property type="entry name" value="ATP-BINDING CASSETTE SUB-FAMILY B"/>
    <property type="match status" value="1"/>
</dbReference>
<keyword evidence="4 11" id="KW-0812">Transmembrane</keyword>
<keyword evidence="6" id="KW-0788">Thiol protease</keyword>
<evidence type="ECO:0000256" key="8">
    <source>
        <dbReference type="ARBA" id="ARBA00022989"/>
    </source>
</evidence>
<dbReference type="Pfam" id="PF00664">
    <property type="entry name" value="ABC_membrane"/>
    <property type="match status" value="1"/>
</dbReference>
<dbReference type="InterPro" id="IPR003439">
    <property type="entry name" value="ABC_transporter-like_ATP-bd"/>
</dbReference>
<dbReference type="Gene3D" id="1.20.1560.10">
    <property type="entry name" value="ABC transporter type 1, transmembrane domain"/>
    <property type="match status" value="1"/>
</dbReference>
<evidence type="ECO:0000259" key="13">
    <source>
        <dbReference type="PROSITE" id="PS50929"/>
    </source>
</evidence>
<keyword evidence="9 11" id="KW-0472">Membrane</keyword>
<dbReference type="GO" id="GO:0005886">
    <property type="term" value="C:plasma membrane"/>
    <property type="evidence" value="ECO:0007669"/>
    <property type="project" value="UniProtKB-SubCell"/>
</dbReference>
<protein>
    <submittedName>
        <fullName evidence="15">ABC transporter related protein</fullName>
    </submittedName>
</protein>
<dbReference type="GO" id="GO:0140359">
    <property type="term" value="F:ABC-type transporter activity"/>
    <property type="evidence" value="ECO:0007669"/>
    <property type="project" value="InterPro"/>
</dbReference>
<evidence type="ECO:0000313" key="15">
    <source>
        <dbReference type="EMBL" id="APU13950.1"/>
    </source>
</evidence>
<evidence type="ECO:0000256" key="9">
    <source>
        <dbReference type="ARBA" id="ARBA00023136"/>
    </source>
</evidence>
<evidence type="ECO:0000256" key="11">
    <source>
        <dbReference type="SAM" id="Phobius"/>
    </source>
</evidence>
<evidence type="ECO:0000256" key="5">
    <source>
        <dbReference type="ARBA" id="ARBA00022741"/>
    </source>
</evidence>
<dbReference type="InterPro" id="IPR027417">
    <property type="entry name" value="P-loop_NTPase"/>
</dbReference>
<dbReference type="GO" id="GO:0008234">
    <property type="term" value="F:cysteine-type peptidase activity"/>
    <property type="evidence" value="ECO:0007669"/>
    <property type="project" value="UniProtKB-KW"/>
</dbReference>
<dbReference type="CDD" id="cd18779">
    <property type="entry name" value="ABC_6TM_T1SS_like"/>
    <property type="match status" value="1"/>
</dbReference>
<evidence type="ECO:0000256" key="2">
    <source>
        <dbReference type="ARBA" id="ARBA00022448"/>
    </source>
</evidence>
<keyword evidence="6" id="KW-0645">Protease</keyword>
<keyword evidence="7" id="KW-0067">ATP-binding</keyword>
<dbReference type="InterPro" id="IPR039421">
    <property type="entry name" value="Type_1_exporter"/>
</dbReference>
<dbReference type="PROSITE" id="PS50929">
    <property type="entry name" value="ABC_TM1F"/>
    <property type="match status" value="1"/>
</dbReference>
<dbReference type="EMBL" id="CP016076">
    <property type="protein sequence ID" value="APU13950.1"/>
    <property type="molecule type" value="Genomic_DNA"/>
</dbReference>
<dbReference type="PROSITE" id="PS50893">
    <property type="entry name" value="ABC_TRANSPORTER_2"/>
    <property type="match status" value="1"/>
</dbReference>
<evidence type="ECO:0000256" key="3">
    <source>
        <dbReference type="ARBA" id="ARBA00022475"/>
    </source>
</evidence>
<keyword evidence="6" id="KW-0378">Hydrolase</keyword>
<dbReference type="PROSITE" id="PS50990">
    <property type="entry name" value="PEPTIDASE_C39"/>
    <property type="match status" value="1"/>
</dbReference>
<proteinExistence type="inferred from homology"/>
<dbReference type="SUPFAM" id="SSF90123">
    <property type="entry name" value="ABC transporter transmembrane region"/>
    <property type="match status" value="1"/>
</dbReference>
<evidence type="ECO:0000256" key="10">
    <source>
        <dbReference type="ARBA" id="ARBA00061644"/>
    </source>
</evidence>
<comment type="subcellular location">
    <subcellularLocation>
        <location evidence="1">Cell membrane</location>
        <topology evidence="1">Multi-pass membrane protein</topology>
    </subcellularLocation>
</comment>
<evidence type="ECO:0000259" key="12">
    <source>
        <dbReference type="PROSITE" id="PS50893"/>
    </source>
</evidence>
<dbReference type="GO" id="GO:0034040">
    <property type="term" value="F:ATPase-coupled lipid transmembrane transporter activity"/>
    <property type="evidence" value="ECO:0007669"/>
    <property type="project" value="TreeGrafter"/>
</dbReference>
<dbReference type="FunFam" id="3.40.50.300:FF:000299">
    <property type="entry name" value="ABC transporter ATP-binding protein/permease"/>
    <property type="match status" value="1"/>
</dbReference>
<dbReference type="GO" id="GO:0005524">
    <property type="term" value="F:ATP binding"/>
    <property type="evidence" value="ECO:0007669"/>
    <property type="project" value="UniProtKB-KW"/>
</dbReference>
<evidence type="ECO:0000256" key="6">
    <source>
        <dbReference type="ARBA" id="ARBA00022807"/>
    </source>
</evidence>
<dbReference type="Pfam" id="PF00005">
    <property type="entry name" value="ABC_tran"/>
    <property type="match status" value="1"/>
</dbReference>
<dbReference type="GO" id="GO:0016887">
    <property type="term" value="F:ATP hydrolysis activity"/>
    <property type="evidence" value="ECO:0007669"/>
    <property type="project" value="InterPro"/>
</dbReference>
<keyword evidence="8 11" id="KW-1133">Transmembrane helix</keyword>
<feature type="domain" description="ABC transmembrane type-1" evidence="13">
    <location>
        <begin position="169"/>
        <end position="448"/>
    </location>
</feature>
<dbReference type="SMART" id="SM00382">
    <property type="entry name" value="AAA"/>
    <property type="match status" value="1"/>
</dbReference>
<dbReference type="InterPro" id="IPR003593">
    <property type="entry name" value="AAA+_ATPase"/>
</dbReference>
<dbReference type="Gene3D" id="3.40.50.300">
    <property type="entry name" value="P-loop containing nucleotide triphosphate hydrolases"/>
    <property type="match status" value="1"/>
</dbReference>
<dbReference type="InterPro" id="IPR036640">
    <property type="entry name" value="ABC1_TM_sf"/>
</dbReference>
<keyword evidence="3" id="KW-1003">Cell membrane</keyword>
<dbReference type="AlphaFoldDB" id="A0AAC9LBQ7"/>
<keyword evidence="2" id="KW-0813">Transport</keyword>
<evidence type="ECO:0000313" key="16">
    <source>
        <dbReference type="Proteomes" id="UP000185511"/>
    </source>
</evidence>
<dbReference type="Proteomes" id="UP000185511">
    <property type="component" value="Chromosome"/>
</dbReference>
<gene>
    <name evidence="15" type="ORF">UA74_09435</name>
</gene>
<dbReference type="RefSeq" id="WP_075764236.1">
    <property type="nucleotide sequence ID" value="NZ_CP016076.1"/>
</dbReference>
<name>A0AAC9LBQ7_9PSEU</name>
<evidence type="ECO:0000256" key="7">
    <source>
        <dbReference type="ARBA" id="ARBA00022840"/>
    </source>
</evidence>
<keyword evidence="16" id="KW-1185">Reference proteome</keyword>